<evidence type="ECO:0000256" key="14">
    <source>
        <dbReference type="ARBA" id="ARBA00038929"/>
    </source>
</evidence>
<comment type="caution">
    <text evidence="20">The sequence shown here is derived from an EMBL/GenBank/DDBJ whole genome shotgun (WGS) entry which is preliminary data.</text>
</comment>
<evidence type="ECO:0000256" key="3">
    <source>
        <dbReference type="ARBA" id="ARBA00022475"/>
    </source>
</evidence>
<reference evidence="21 22" key="1">
    <citation type="submission" date="2019-03" db="EMBL/GenBank/DDBJ databases">
        <title>Sequencing 23 genomes of Wallemia ichthyophaga.</title>
        <authorList>
            <person name="Gostincar C."/>
        </authorList>
    </citation>
    <scope>NUCLEOTIDE SEQUENCE [LARGE SCALE GENOMIC DNA]</scope>
    <source>
        <strain evidence="20 22">EXF-6200</strain>
        <strain evidence="19 21">EXF-8621</strain>
    </source>
</reference>
<dbReference type="GO" id="GO:0009986">
    <property type="term" value="C:cell surface"/>
    <property type="evidence" value="ECO:0007669"/>
    <property type="project" value="TreeGrafter"/>
</dbReference>
<proteinExistence type="inferred from homology"/>
<evidence type="ECO:0000256" key="10">
    <source>
        <dbReference type="ARBA" id="ARBA00023295"/>
    </source>
</evidence>
<dbReference type="Proteomes" id="UP000306954">
    <property type="component" value="Unassembled WGS sequence"/>
</dbReference>
<dbReference type="OMA" id="WHPHERE"/>
<keyword evidence="8" id="KW-0472">Membrane</keyword>
<keyword evidence="3" id="KW-1003">Cell membrane</keyword>
<feature type="compositionally biased region" description="Acidic residues" evidence="17">
    <location>
        <begin position="92"/>
        <end position="103"/>
    </location>
</feature>
<dbReference type="Proteomes" id="UP000310689">
    <property type="component" value="Unassembled WGS sequence"/>
</dbReference>
<dbReference type="InterPro" id="IPR050386">
    <property type="entry name" value="Glycosyl_hydrolase_5"/>
</dbReference>
<keyword evidence="5 16" id="KW-0378">Hydrolase</keyword>
<keyword evidence="9" id="KW-0325">Glycoprotein</keyword>
<organism evidence="20 22">
    <name type="scientific">Wallemia ichthyophaga</name>
    <dbReference type="NCBI Taxonomy" id="245174"/>
    <lineage>
        <taxon>Eukaryota</taxon>
        <taxon>Fungi</taxon>
        <taxon>Dikarya</taxon>
        <taxon>Basidiomycota</taxon>
        <taxon>Wallemiomycotina</taxon>
        <taxon>Wallemiomycetes</taxon>
        <taxon>Wallemiales</taxon>
        <taxon>Wallemiaceae</taxon>
        <taxon>Wallemia</taxon>
    </lineage>
</organism>
<evidence type="ECO:0000256" key="5">
    <source>
        <dbReference type="ARBA" id="ARBA00022801"/>
    </source>
</evidence>
<dbReference type="Gene3D" id="3.20.20.80">
    <property type="entry name" value="Glycosidases"/>
    <property type="match status" value="1"/>
</dbReference>
<comment type="subcellular location">
    <subcellularLocation>
        <location evidence="1">Cell membrane</location>
        <topology evidence="1">Single-pass type II membrane protein</topology>
    </subcellularLocation>
</comment>
<feature type="region of interest" description="Disordered" evidence="17">
    <location>
        <begin position="1"/>
        <end position="119"/>
    </location>
</feature>
<evidence type="ECO:0000256" key="4">
    <source>
        <dbReference type="ARBA" id="ARBA00022692"/>
    </source>
</evidence>
<keyword evidence="4" id="KW-0812">Transmembrane</keyword>
<evidence type="ECO:0000256" key="8">
    <source>
        <dbReference type="ARBA" id="ARBA00023136"/>
    </source>
</evidence>
<comment type="similarity">
    <text evidence="2 16">Belongs to the glycosyl hydrolase 5 (cellulase A) family.</text>
</comment>
<protein>
    <recommendedName>
        <fullName evidence="14">glucan 1,3-beta-glucosidase</fullName>
        <ecNumber evidence="14">3.2.1.58</ecNumber>
    </recommendedName>
    <alternativeName>
        <fullName evidence="15">Exo-1,3-beta-glucanase D</fullName>
    </alternativeName>
</protein>
<keyword evidence="6" id="KW-0735">Signal-anchor</keyword>
<dbReference type="SUPFAM" id="SSF51445">
    <property type="entry name" value="(Trans)glycosidases"/>
    <property type="match status" value="1"/>
</dbReference>
<evidence type="ECO:0000313" key="19">
    <source>
        <dbReference type="EMBL" id="TIB10759.1"/>
    </source>
</evidence>
<dbReference type="InterPro" id="IPR001547">
    <property type="entry name" value="Glyco_hydro_5"/>
</dbReference>
<gene>
    <name evidence="20" type="ORF">E3P86_00112</name>
    <name evidence="19" type="ORF">E3P90_02715</name>
</gene>
<dbReference type="AlphaFoldDB" id="A0A4V4M482"/>
<dbReference type="GO" id="GO:0071555">
    <property type="term" value="P:cell wall organization"/>
    <property type="evidence" value="ECO:0007669"/>
    <property type="project" value="UniProtKB-KW"/>
</dbReference>
<evidence type="ECO:0000313" key="21">
    <source>
        <dbReference type="Proteomes" id="UP000306954"/>
    </source>
</evidence>
<keyword evidence="11" id="KW-0961">Cell wall biogenesis/degradation</keyword>
<dbReference type="InterPro" id="IPR017853">
    <property type="entry name" value="GH"/>
</dbReference>
<comment type="catalytic activity">
    <reaction evidence="12">
        <text>Successive hydrolysis of beta-D-glucose units from the non-reducing ends of (1-&gt;3)-beta-D-glucans, releasing alpha-glucose.</text>
        <dbReference type="EC" id="3.2.1.58"/>
    </reaction>
</comment>
<dbReference type="GO" id="GO:0005886">
    <property type="term" value="C:plasma membrane"/>
    <property type="evidence" value="ECO:0007669"/>
    <property type="project" value="UniProtKB-SubCell"/>
</dbReference>
<dbReference type="EC" id="3.2.1.58" evidence="14"/>
<evidence type="ECO:0000256" key="13">
    <source>
        <dbReference type="ARBA" id="ARBA00037126"/>
    </source>
</evidence>
<evidence type="ECO:0000256" key="15">
    <source>
        <dbReference type="ARBA" id="ARBA00041260"/>
    </source>
</evidence>
<dbReference type="PANTHER" id="PTHR31297">
    <property type="entry name" value="GLUCAN ENDO-1,6-BETA-GLUCOSIDASE B"/>
    <property type="match status" value="1"/>
</dbReference>
<evidence type="ECO:0000313" key="20">
    <source>
        <dbReference type="EMBL" id="TIB43154.1"/>
    </source>
</evidence>
<evidence type="ECO:0000256" key="7">
    <source>
        <dbReference type="ARBA" id="ARBA00022989"/>
    </source>
</evidence>
<keyword evidence="7" id="KW-1133">Transmembrane helix</keyword>
<evidence type="ECO:0000313" key="22">
    <source>
        <dbReference type="Proteomes" id="UP000310689"/>
    </source>
</evidence>
<keyword evidence="10 16" id="KW-0326">Glycosidase</keyword>
<dbReference type="GO" id="GO:0004338">
    <property type="term" value="F:glucan exo-1,3-beta-glucosidase activity"/>
    <property type="evidence" value="ECO:0007669"/>
    <property type="project" value="UniProtKB-EC"/>
</dbReference>
<evidence type="ECO:0000256" key="6">
    <source>
        <dbReference type="ARBA" id="ARBA00022968"/>
    </source>
</evidence>
<name>A0A4V4M482_WALIC</name>
<evidence type="ECO:0000256" key="12">
    <source>
        <dbReference type="ARBA" id="ARBA00036824"/>
    </source>
</evidence>
<evidence type="ECO:0000256" key="2">
    <source>
        <dbReference type="ARBA" id="ARBA00005641"/>
    </source>
</evidence>
<evidence type="ECO:0000256" key="17">
    <source>
        <dbReference type="SAM" id="MobiDB-lite"/>
    </source>
</evidence>
<evidence type="ECO:0000256" key="16">
    <source>
        <dbReference type="RuleBase" id="RU361153"/>
    </source>
</evidence>
<accession>A0A4V4M482</accession>
<evidence type="ECO:0000256" key="11">
    <source>
        <dbReference type="ARBA" id="ARBA00023316"/>
    </source>
</evidence>
<feature type="compositionally biased region" description="Gly residues" evidence="17">
    <location>
        <begin position="14"/>
        <end position="26"/>
    </location>
</feature>
<evidence type="ECO:0000259" key="18">
    <source>
        <dbReference type="Pfam" id="PF00150"/>
    </source>
</evidence>
<dbReference type="EMBL" id="SPOI01000002">
    <property type="protein sequence ID" value="TIB43154.1"/>
    <property type="molecule type" value="Genomic_DNA"/>
</dbReference>
<dbReference type="Pfam" id="PF00150">
    <property type="entry name" value="Cellulase"/>
    <property type="match status" value="1"/>
</dbReference>
<dbReference type="GO" id="GO:0005576">
    <property type="term" value="C:extracellular region"/>
    <property type="evidence" value="ECO:0007669"/>
    <property type="project" value="TreeGrafter"/>
</dbReference>
<sequence length="481" mass="53407">MSEVGSQLWKGYQGALGNGGHGGGLPFPGFDNANGQGGSFRPDAPELGPTFPVGGGEEGGEDYPDYPNNGNEAGYPDYPENGGEPEQPNYDGDQDSGETDENDMQPPPQDDNGKCHKWDWWSSEPAIGVNLGNWLIPEWSWMGHPDGISYNGDIYSQCAGRTAECTEEMRTNWEGYILESDLEYISNHGANMVRIPVPFYAFIDTTGDEPYPTDEAQKMELTRVLNLLPAYGLHAVIDIHAVPGSQNGLEHSGRLGEAYFLTQTSQYWERALNTVRAVTEYVQSLPEDTQCMIAGIENANEIKPENDDQIGTTKKFAVESYDIVNKAGFTLVTSDAFLGPAKWSDMFTQGENVALDVHRYWAYSDPASVTDASIADDLAKFATEAAASHLPIFIGEYSNARPYEQDVESLRYTYQAEQSLWVGALAGSAFWAYKGEQGNDWNWRKAINDGVIDTDDYYNFDMTPEWLKQHIRDMFGERSRI</sequence>
<feature type="domain" description="Glycoside hydrolase family 5" evidence="18">
    <location>
        <begin position="167"/>
        <end position="409"/>
    </location>
</feature>
<dbReference type="PANTHER" id="PTHR31297:SF34">
    <property type="entry name" value="GLUCAN 1,3-BETA-GLUCOSIDASE 2"/>
    <property type="match status" value="1"/>
</dbReference>
<evidence type="ECO:0000256" key="1">
    <source>
        <dbReference type="ARBA" id="ARBA00004401"/>
    </source>
</evidence>
<dbReference type="GO" id="GO:0009251">
    <property type="term" value="P:glucan catabolic process"/>
    <property type="evidence" value="ECO:0007669"/>
    <property type="project" value="TreeGrafter"/>
</dbReference>
<dbReference type="EMBL" id="SPOF01000028">
    <property type="protein sequence ID" value="TIB10759.1"/>
    <property type="molecule type" value="Genomic_DNA"/>
</dbReference>
<comment type="function">
    <text evidence="13">Glucosidase involved in the degradation of cellulosic biomass. Active on lichenan.</text>
</comment>
<evidence type="ECO:0000256" key="9">
    <source>
        <dbReference type="ARBA" id="ARBA00023180"/>
    </source>
</evidence>